<dbReference type="EMBL" id="CP048209">
    <property type="protein sequence ID" value="QHT58771.1"/>
    <property type="molecule type" value="Genomic_DNA"/>
</dbReference>
<reference evidence="2 3" key="1">
    <citation type="submission" date="2020-01" db="EMBL/GenBank/DDBJ databases">
        <title>Paenibacillus sp. nov., isolated from tomato rhizosphere.</title>
        <authorList>
            <person name="Weon H.-Y."/>
            <person name="Lee S.A."/>
        </authorList>
    </citation>
    <scope>NUCLEOTIDE SEQUENCE [LARGE SCALE GENOMIC DNA]</scope>
    <source>
        <strain evidence="2 3">12200R-189</strain>
    </source>
</reference>
<dbReference type="InterPro" id="IPR029068">
    <property type="entry name" value="Glyas_Bleomycin-R_OHBP_Dase"/>
</dbReference>
<evidence type="ECO:0000313" key="2">
    <source>
        <dbReference type="EMBL" id="QHT58771.1"/>
    </source>
</evidence>
<dbReference type="PROSITE" id="PS51819">
    <property type="entry name" value="VOC"/>
    <property type="match status" value="1"/>
</dbReference>
<gene>
    <name evidence="2" type="ORF">GXP70_01450</name>
</gene>
<dbReference type="Gene3D" id="3.10.180.10">
    <property type="entry name" value="2,3-Dihydroxybiphenyl 1,2-Dioxygenase, domain 1"/>
    <property type="match status" value="2"/>
</dbReference>
<accession>A0A6C0FTI9</accession>
<feature type="domain" description="VOC" evidence="1">
    <location>
        <begin position="10"/>
        <end position="130"/>
    </location>
</feature>
<dbReference type="RefSeq" id="WP_162354841.1">
    <property type="nucleotide sequence ID" value="NZ_CP048209.1"/>
</dbReference>
<keyword evidence="3" id="KW-1185">Reference proteome</keyword>
<dbReference type="InterPro" id="IPR004360">
    <property type="entry name" value="Glyas_Fos-R_dOase_dom"/>
</dbReference>
<dbReference type="Pfam" id="PF00903">
    <property type="entry name" value="Glyoxalase"/>
    <property type="match status" value="2"/>
</dbReference>
<dbReference type="InterPro" id="IPR037523">
    <property type="entry name" value="VOC_core"/>
</dbReference>
<sequence length="272" mass="30989">MVALQLDDFDGGFIIAPWERFKELVTWYRTHLDLEVTYQEDHPVERMATLKFPAIGAIHVKSVEHDHPHYAVDWGRNGNVRFCFTAPDLEAAHAYMRAHNIETTDIDSSGFGRRFDFYDPIGNRLTAIEPEPGTEDFLAKAPHARFAFQALPRFGVGNLQEAIRWYEANLGAKVEQLSEDGESAAMVICREGCPVFLETLPPDSDAQSDKLTVAARPYWVIRKKADFYASHNRLKEQGLDVTDVAGNPKYLVLFHTYDLYGNQINVWSYEDC</sequence>
<dbReference type="AlphaFoldDB" id="A0A6C0FTI9"/>
<evidence type="ECO:0000313" key="3">
    <source>
        <dbReference type="Proteomes" id="UP000476064"/>
    </source>
</evidence>
<dbReference type="Proteomes" id="UP000476064">
    <property type="component" value="Chromosome"/>
</dbReference>
<evidence type="ECO:0000259" key="1">
    <source>
        <dbReference type="PROSITE" id="PS51819"/>
    </source>
</evidence>
<dbReference type="KEGG" id="plyc:GXP70_01450"/>
<proteinExistence type="predicted"/>
<dbReference type="CDD" id="cd06587">
    <property type="entry name" value="VOC"/>
    <property type="match status" value="1"/>
</dbReference>
<dbReference type="SUPFAM" id="SSF54593">
    <property type="entry name" value="Glyoxalase/Bleomycin resistance protein/Dihydroxybiphenyl dioxygenase"/>
    <property type="match status" value="2"/>
</dbReference>
<organism evidence="2 3">
    <name type="scientific">Paenibacillus lycopersici</name>
    <dbReference type="NCBI Taxonomy" id="2704462"/>
    <lineage>
        <taxon>Bacteria</taxon>
        <taxon>Bacillati</taxon>
        <taxon>Bacillota</taxon>
        <taxon>Bacilli</taxon>
        <taxon>Bacillales</taxon>
        <taxon>Paenibacillaceae</taxon>
        <taxon>Paenibacillus</taxon>
    </lineage>
</organism>
<name>A0A6C0FTI9_9BACL</name>
<protein>
    <submittedName>
        <fullName evidence="2">VOC family protein</fullName>
    </submittedName>
</protein>